<keyword evidence="5 7" id="KW-0472">Membrane</keyword>
<organism evidence="9 10">
    <name type="scientific">Diaporthe australafricana</name>
    <dbReference type="NCBI Taxonomy" id="127596"/>
    <lineage>
        <taxon>Eukaryota</taxon>
        <taxon>Fungi</taxon>
        <taxon>Dikarya</taxon>
        <taxon>Ascomycota</taxon>
        <taxon>Pezizomycotina</taxon>
        <taxon>Sordariomycetes</taxon>
        <taxon>Sordariomycetidae</taxon>
        <taxon>Diaporthales</taxon>
        <taxon>Diaporthaceae</taxon>
        <taxon>Diaporthe</taxon>
    </lineage>
</organism>
<feature type="transmembrane region" description="Helical" evidence="7">
    <location>
        <begin position="149"/>
        <end position="170"/>
    </location>
</feature>
<evidence type="ECO:0000259" key="8">
    <source>
        <dbReference type="PROSITE" id="PS50850"/>
    </source>
</evidence>
<feature type="transmembrane region" description="Helical" evidence="7">
    <location>
        <begin position="305"/>
        <end position="323"/>
    </location>
</feature>
<feature type="compositionally biased region" description="Basic and acidic residues" evidence="6">
    <location>
        <begin position="1"/>
        <end position="22"/>
    </location>
</feature>
<dbReference type="Proteomes" id="UP001583177">
    <property type="component" value="Unassembled WGS sequence"/>
</dbReference>
<protein>
    <recommendedName>
        <fullName evidence="8">Major facilitator superfamily (MFS) profile domain-containing protein</fullName>
    </recommendedName>
</protein>
<dbReference type="InterPro" id="IPR011701">
    <property type="entry name" value="MFS"/>
</dbReference>
<evidence type="ECO:0000256" key="3">
    <source>
        <dbReference type="ARBA" id="ARBA00022692"/>
    </source>
</evidence>
<sequence>MAGAEEHSDSGSHDGAVTDHHTTSSTTETITEKHHELAHDDSDREKKIEAALAEGHDADTPSGLGYLLDDRGELKRQRSIAEQTSLALAKSRSNASHQNGTSDLEKGVTPEDKDAQAVTAEGESDPNIVWWDGPDDPENPMNWPSWRKVLTCTIISFLTFVTPLASSIFAPGVPDLMADFKSDSNLLASFVVSVYVLGFAFGPLIMDLSAFKQLKLSKRIESELKRENKVLTKLLAPMSELYGRSIVYHVSNVGFVAFLIGCALAPDLNSLVVFRFFCGCFGASPLTNGGGSIADIIRQEKRGSAMAAFSVGPLLGPIIGPVAGGFLTEAKGWRWVFWVLAMVAGVVTVLMIVLMKETYAPVILQRKTVKLRKETGNEMLRSKLDVGLSPRDHFYRSIIRPLKMLIRSPIVALFAAYIAVVYGYLYLMFTSMSEVFQKTYHFSTSITGLVFLGMGVGSMAGLAYFSATSDRYIQKMAKIEGKGMKPEYRLRQLPVGAFLLPGGFFLYGWTAQYHVHWIVPIIGTGIIGMGNIIIFMSLQL</sequence>
<accession>A0ABR3WKL2</accession>
<gene>
    <name evidence="9" type="ORF">Daus18300_007875</name>
</gene>
<feature type="transmembrane region" description="Helical" evidence="7">
    <location>
        <begin position="335"/>
        <end position="355"/>
    </location>
</feature>
<proteinExistence type="inferred from homology"/>
<evidence type="ECO:0000256" key="2">
    <source>
        <dbReference type="ARBA" id="ARBA00008335"/>
    </source>
</evidence>
<dbReference type="Pfam" id="PF07690">
    <property type="entry name" value="MFS_1"/>
    <property type="match status" value="1"/>
</dbReference>
<feature type="transmembrane region" description="Helical" evidence="7">
    <location>
        <begin position="446"/>
        <end position="467"/>
    </location>
</feature>
<feature type="transmembrane region" description="Helical" evidence="7">
    <location>
        <begin position="272"/>
        <end position="293"/>
    </location>
</feature>
<feature type="region of interest" description="Disordered" evidence="6">
    <location>
        <begin position="85"/>
        <end position="129"/>
    </location>
</feature>
<dbReference type="PROSITE" id="PS50850">
    <property type="entry name" value="MFS"/>
    <property type="match status" value="1"/>
</dbReference>
<keyword evidence="3 7" id="KW-0812">Transmembrane</keyword>
<feature type="domain" description="Major facilitator superfamily (MFS) profile" evidence="8">
    <location>
        <begin position="151"/>
        <end position="540"/>
    </location>
</feature>
<feature type="compositionally biased region" description="Polar residues" evidence="6">
    <location>
        <begin position="85"/>
        <end position="102"/>
    </location>
</feature>
<feature type="transmembrane region" description="Helical" evidence="7">
    <location>
        <begin position="488"/>
        <end position="509"/>
    </location>
</feature>
<comment type="similarity">
    <text evidence="2">Belongs to the major facilitator superfamily.</text>
</comment>
<reference evidence="9 10" key="1">
    <citation type="journal article" date="2024" name="IMA Fungus">
        <title>IMA Genome - F19 : A genome assembly and annotation guide to empower mycologists, including annotated draft genome sequences of Ceratocystis pirilliformis, Diaporthe australafricana, Fusarium ophioides, Paecilomyces lecythidis, and Sporothrix stenoceras.</title>
        <authorList>
            <person name="Aylward J."/>
            <person name="Wilson A.M."/>
            <person name="Visagie C.M."/>
            <person name="Spraker J."/>
            <person name="Barnes I."/>
            <person name="Buitendag C."/>
            <person name="Ceriani C."/>
            <person name="Del Mar Angel L."/>
            <person name="du Plessis D."/>
            <person name="Fuchs T."/>
            <person name="Gasser K."/>
            <person name="Kramer D."/>
            <person name="Li W."/>
            <person name="Munsamy K."/>
            <person name="Piso A."/>
            <person name="Price J.L."/>
            <person name="Sonnekus B."/>
            <person name="Thomas C."/>
            <person name="van der Nest A."/>
            <person name="van Dijk A."/>
            <person name="van Heerden A."/>
            <person name="van Vuuren N."/>
            <person name="Yilmaz N."/>
            <person name="Duong T.A."/>
            <person name="van der Merwe N.A."/>
            <person name="Wingfield M.J."/>
            <person name="Wingfield B.D."/>
        </authorList>
    </citation>
    <scope>NUCLEOTIDE SEQUENCE [LARGE SCALE GENOMIC DNA]</scope>
    <source>
        <strain evidence="9 10">CMW 18300</strain>
    </source>
</reference>
<feature type="transmembrane region" description="Helical" evidence="7">
    <location>
        <begin position="404"/>
        <end position="426"/>
    </location>
</feature>
<keyword evidence="10" id="KW-1185">Reference proteome</keyword>
<name>A0ABR3WKL2_9PEZI</name>
<feature type="transmembrane region" description="Helical" evidence="7">
    <location>
        <begin position="190"/>
        <end position="211"/>
    </location>
</feature>
<feature type="region of interest" description="Disordered" evidence="6">
    <location>
        <begin position="1"/>
        <end position="70"/>
    </location>
</feature>
<dbReference type="PANTHER" id="PTHR23502:SF68">
    <property type="entry name" value="MULTIDRUG TRANSPORTER, PUTATIVE (AFU_ORTHOLOGUE AFUA_3G01120)-RELATED"/>
    <property type="match status" value="1"/>
</dbReference>
<dbReference type="SUPFAM" id="SSF103473">
    <property type="entry name" value="MFS general substrate transporter"/>
    <property type="match status" value="2"/>
</dbReference>
<dbReference type="InterPro" id="IPR036259">
    <property type="entry name" value="MFS_trans_sf"/>
</dbReference>
<evidence type="ECO:0000256" key="4">
    <source>
        <dbReference type="ARBA" id="ARBA00022989"/>
    </source>
</evidence>
<dbReference type="InterPro" id="IPR020846">
    <property type="entry name" value="MFS_dom"/>
</dbReference>
<dbReference type="EMBL" id="JAWRVE010000071">
    <property type="protein sequence ID" value="KAL1864095.1"/>
    <property type="molecule type" value="Genomic_DNA"/>
</dbReference>
<feature type="compositionally biased region" description="Basic and acidic residues" evidence="6">
    <location>
        <begin position="30"/>
        <end position="59"/>
    </location>
</feature>
<evidence type="ECO:0000313" key="10">
    <source>
        <dbReference type="Proteomes" id="UP001583177"/>
    </source>
</evidence>
<evidence type="ECO:0000256" key="5">
    <source>
        <dbReference type="ARBA" id="ARBA00023136"/>
    </source>
</evidence>
<feature type="transmembrane region" description="Helical" evidence="7">
    <location>
        <begin position="515"/>
        <end position="538"/>
    </location>
</feature>
<evidence type="ECO:0000256" key="1">
    <source>
        <dbReference type="ARBA" id="ARBA00004141"/>
    </source>
</evidence>
<keyword evidence="4 7" id="KW-1133">Transmembrane helix</keyword>
<evidence type="ECO:0000313" key="9">
    <source>
        <dbReference type="EMBL" id="KAL1864095.1"/>
    </source>
</evidence>
<comment type="caution">
    <text evidence="9">The sequence shown here is derived from an EMBL/GenBank/DDBJ whole genome shotgun (WGS) entry which is preliminary data.</text>
</comment>
<dbReference type="PANTHER" id="PTHR23502">
    <property type="entry name" value="MAJOR FACILITATOR SUPERFAMILY"/>
    <property type="match status" value="1"/>
</dbReference>
<comment type="subcellular location">
    <subcellularLocation>
        <location evidence="1">Membrane</location>
        <topology evidence="1">Multi-pass membrane protein</topology>
    </subcellularLocation>
</comment>
<feature type="compositionally biased region" description="Basic and acidic residues" evidence="6">
    <location>
        <begin position="103"/>
        <end position="115"/>
    </location>
</feature>
<feature type="transmembrane region" description="Helical" evidence="7">
    <location>
        <begin position="246"/>
        <end position="266"/>
    </location>
</feature>
<dbReference type="CDD" id="cd17323">
    <property type="entry name" value="MFS_Tpo1_MDR_like"/>
    <property type="match status" value="1"/>
</dbReference>
<dbReference type="Gene3D" id="1.20.1250.20">
    <property type="entry name" value="MFS general substrate transporter like domains"/>
    <property type="match status" value="1"/>
</dbReference>
<evidence type="ECO:0000256" key="7">
    <source>
        <dbReference type="SAM" id="Phobius"/>
    </source>
</evidence>
<evidence type="ECO:0000256" key="6">
    <source>
        <dbReference type="SAM" id="MobiDB-lite"/>
    </source>
</evidence>